<keyword evidence="10" id="KW-0238">DNA-binding</keyword>
<dbReference type="GO" id="GO:0004386">
    <property type="term" value="F:helicase activity"/>
    <property type="evidence" value="ECO:0007669"/>
    <property type="project" value="UniProtKB-KW"/>
</dbReference>
<dbReference type="InterPro" id="IPR006164">
    <property type="entry name" value="DNA_bd_Ku70/Ku80"/>
</dbReference>
<dbReference type="GO" id="GO:0016787">
    <property type="term" value="F:hydrolase activity"/>
    <property type="evidence" value="ECO:0007669"/>
    <property type="project" value="UniProtKB-KW"/>
</dbReference>
<evidence type="ECO:0000256" key="4">
    <source>
        <dbReference type="ARBA" id="ARBA00022454"/>
    </source>
</evidence>
<evidence type="ECO:0000256" key="9">
    <source>
        <dbReference type="ARBA" id="ARBA00022840"/>
    </source>
</evidence>
<keyword evidence="7" id="KW-0378">Hydrolase</keyword>
<keyword evidence="5" id="KW-0547">Nucleotide-binding</keyword>
<keyword evidence="9" id="KW-0067">ATP-binding</keyword>
<dbReference type="PANTHER" id="PTHR12604">
    <property type="entry name" value="KU AUTOANTIGEN DNA HELICASE"/>
    <property type="match status" value="1"/>
</dbReference>
<dbReference type="GO" id="GO:0005694">
    <property type="term" value="C:chromosome"/>
    <property type="evidence" value="ECO:0007669"/>
    <property type="project" value="UniProtKB-SubCell"/>
</dbReference>
<dbReference type="GO" id="GO:0000723">
    <property type="term" value="P:telomere maintenance"/>
    <property type="evidence" value="ECO:0007669"/>
    <property type="project" value="InterPro"/>
</dbReference>
<dbReference type="InterPro" id="IPR024193">
    <property type="entry name" value="Ku80"/>
</dbReference>
<dbReference type="SMART" id="SM00559">
    <property type="entry name" value="Ku78"/>
    <property type="match status" value="1"/>
</dbReference>
<evidence type="ECO:0000256" key="10">
    <source>
        <dbReference type="ARBA" id="ARBA00023125"/>
    </source>
</evidence>
<dbReference type="GO" id="GO:0006310">
    <property type="term" value="P:DNA recombination"/>
    <property type="evidence" value="ECO:0007669"/>
    <property type="project" value="UniProtKB-KW"/>
</dbReference>
<dbReference type="InterPro" id="IPR014893">
    <property type="entry name" value="Ku_PK_bind"/>
</dbReference>
<evidence type="ECO:0000256" key="1">
    <source>
        <dbReference type="ARBA" id="ARBA00004123"/>
    </source>
</evidence>
<evidence type="ECO:0000256" key="8">
    <source>
        <dbReference type="ARBA" id="ARBA00022806"/>
    </source>
</evidence>
<evidence type="ECO:0000313" key="17">
    <source>
        <dbReference type="Proteomes" id="UP000481153"/>
    </source>
</evidence>
<dbReference type="SUPFAM" id="SSF53300">
    <property type="entry name" value="vWA-like"/>
    <property type="match status" value="1"/>
</dbReference>
<dbReference type="CDD" id="cd00873">
    <property type="entry name" value="KU80"/>
    <property type="match status" value="1"/>
</dbReference>
<dbReference type="InterPro" id="IPR016194">
    <property type="entry name" value="SPOC-like_C_dom_sf"/>
</dbReference>
<dbReference type="Pfam" id="PF08785">
    <property type="entry name" value="Ku_PK_bind"/>
    <property type="match status" value="1"/>
</dbReference>
<dbReference type="VEuPathDB" id="FungiDB:AeMF1_020384"/>
<keyword evidence="6" id="KW-0227">DNA damage</keyword>
<keyword evidence="8" id="KW-0347">Helicase</keyword>
<keyword evidence="17" id="KW-1185">Reference proteome</keyword>
<dbReference type="GO" id="GO:0042162">
    <property type="term" value="F:telomeric DNA binding"/>
    <property type="evidence" value="ECO:0007669"/>
    <property type="project" value="InterPro"/>
</dbReference>
<dbReference type="SUPFAM" id="SSF100939">
    <property type="entry name" value="SPOC domain-like"/>
    <property type="match status" value="1"/>
</dbReference>
<evidence type="ECO:0000256" key="7">
    <source>
        <dbReference type="ARBA" id="ARBA00022801"/>
    </source>
</evidence>
<dbReference type="InterPro" id="IPR005161">
    <property type="entry name" value="Ku_N"/>
</dbReference>
<evidence type="ECO:0000256" key="13">
    <source>
        <dbReference type="ARBA" id="ARBA00023242"/>
    </source>
</evidence>
<evidence type="ECO:0000256" key="5">
    <source>
        <dbReference type="ARBA" id="ARBA00022741"/>
    </source>
</evidence>
<evidence type="ECO:0000256" key="12">
    <source>
        <dbReference type="ARBA" id="ARBA00023204"/>
    </source>
</evidence>
<sequence length="751" mass="83900">MATAKEAIMIVLDASVAMRSPLAEVTRKVSVGSRFEAAKSAIQGIVNQKLLFRKNDEVGIVMYGTEGTDNQLHGDEDEYKNVTVLSTINPVTLDLAKQIQTLEPASVETPADILDGMIVGLDLIIRRTEKKKYDKRLIVITDAATRINNPADMEVVCNMIQNLEVHLHIIGIDFGLLNSETPIVKGETPSEIKIENEKMLLSIVTEVQGELQSVSKRIDFLAQSKLKPVKQTTKMRGNLEFGETLSIPIYVFGKVMEATIPSLNKESVVAKEDGVLGKVKMDRTYFAPNNPDEEIPPERRIKAYKYGSEMIPFSTADQAALKFSSERSLKILGFVDKSQWKHDLSLAGTDAVFGDFTKPKAQEALQALNTAMHLEGKFALARFVRQANAAPKVVALFPNVENPRLHCLWMLQVPFDEDLRPYEFPSLKSVLPTTEQLAKAEDLVEQLSRPETTTHAFNPALQRLYDTIANRAMDETAPIASLPPFVERHLREDRELFGPALPAIQAFDQIFQLKEAAKTKDKKKASFWSDVKTETTAPEASDASVAPAEGAGDEDGDLNLDELLGDEVTAVGSVNPISDFEALLGSKQPAKAHIAVKGMEDQILALFRQDSAYFSKALDSLKYFRRRSPEIHRSDLFNEFMRRIKAEFAFASPVWELLVEHKVTLLSTREDPSCETTIRDAEAFLQPDQVKTETVEVAAPSRRFFPPLKPKWSIEKIVQRQERRLQDPNCTMFNASVMICSSSFGNERTKR</sequence>
<name>A0A6G0X8E9_9STRA</name>
<keyword evidence="12" id="KW-0234">DNA repair</keyword>
<feature type="domain" description="VWFA" evidence="15">
    <location>
        <begin position="7"/>
        <end position="218"/>
    </location>
</feature>
<dbReference type="Gene3D" id="3.40.50.410">
    <property type="entry name" value="von Willebrand factor, type A domain"/>
    <property type="match status" value="1"/>
</dbReference>
<dbReference type="GO" id="GO:0006303">
    <property type="term" value="P:double-strand break repair via nonhomologous end joining"/>
    <property type="evidence" value="ECO:0007669"/>
    <property type="project" value="InterPro"/>
</dbReference>
<gene>
    <name evidence="16" type="ORF">Ae201684_007341</name>
</gene>
<reference evidence="16 17" key="1">
    <citation type="submission" date="2019-07" db="EMBL/GenBank/DDBJ databases">
        <title>Genomics analysis of Aphanomyces spp. identifies a new class of oomycete effector associated with host adaptation.</title>
        <authorList>
            <person name="Gaulin E."/>
        </authorList>
    </citation>
    <scope>NUCLEOTIDE SEQUENCE [LARGE SCALE GENOMIC DNA]</scope>
    <source>
        <strain evidence="16 17">ATCC 201684</strain>
    </source>
</reference>
<accession>A0A6G0X8E9</accession>
<evidence type="ECO:0000256" key="11">
    <source>
        <dbReference type="ARBA" id="ARBA00023172"/>
    </source>
</evidence>
<comment type="caution">
    <text evidence="16">The sequence shown here is derived from an EMBL/GenBank/DDBJ whole genome shotgun (WGS) entry which is preliminary data.</text>
</comment>
<dbReference type="GO" id="GO:0003684">
    <property type="term" value="F:damaged DNA binding"/>
    <property type="evidence" value="ECO:0007669"/>
    <property type="project" value="InterPro"/>
</dbReference>
<dbReference type="SUPFAM" id="SSF101420">
    <property type="entry name" value="C-terminal domain of Ku80"/>
    <property type="match status" value="1"/>
</dbReference>
<evidence type="ECO:0000259" key="15">
    <source>
        <dbReference type="PROSITE" id="PS50234"/>
    </source>
</evidence>
<feature type="region of interest" description="Disordered" evidence="14">
    <location>
        <begin position="525"/>
        <end position="558"/>
    </location>
</feature>
<evidence type="ECO:0000256" key="14">
    <source>
        <dbReference type="SAM" id="MobiDB-lite"/>
    </source>
</evidence>
<dbReference type="Pfam" id="PF03731">
    <property type="entry name" value="Ku_N"/>
    <property type="match status" value="1"/>
</dbReference>
<dbReference type="Gene3D" id="1.25.40.240">
    <property type="entry name" value="Ku, C-terminal domain"/>
    <property type="match status" value="1"/>
</dbReference>
<dbReference type="Gene3D" id="2.40.290.10">
    <property type="match status" value="1"/>
</dbReference>
<dbReference type="InterPro" id="IPR036494">
    <property type="entry name" value="Ku_C_sf"/>
</dbReference>
<dbReference type="InterPro" id="IPR002035">
    <property type="entry name" value="VWF_A"/>
</dbReference>
<dbReference type="Pfam" id="PF02735">
    <property type="entry name" value="Ku"/>
    <property type="match status" value="1"/>
</dbReference>
<keyword evidence="13" id="KW-0539">Nucleus</keyword>
<dbReference type="InterPro" id="IPR036465">
    <property type="entry name" value="vWFA_dom_sf"/>
</dbReference>
<dbReference type="Proteomes" id="UP000481153">
    <property type="component" value="Unassembled WGS sequence"/>
</dbReference>
<evidence type="ECO:0000256" key="3">
    <source>
        <dbReference type="ARBA" id="ARBA00007726"/>
    </source>
</evidence>
<dbReference type="PANTHER" id="PTHR12604:SF4">
    <property type="entry name" value="X-RAY REPAIR CROSS-COMPLEMENTING PROTEIN 5"/>
    <property type="match status" value="1"/>
</dbReference>
<evidence type="ECO:0000256" key="6">
    <source>
        <dbReference type="ARBA" id="ARBA00022763"/>
    </source>
</evidence>
<dbReference type="Gene3D" id="1.10.1600.10">
    <property type="match status" value="1"/>
</dbReference>
<comment type="subcellular location">
    <subcellularLocation>
        <location evidence="2">Chromosome</location>
    </subcellularLocation>
    <subcellularLocation>
        <location evidence="1">Nucleus</location>
    </subcellularLocation>
</comment>
<evidence type="ECO:0000256" key="2">
    <source>
        <dbReference type="ARBA" id="ARBA00004286"/>
    </source>
</evidence>
<dbReference type="GO" id="GO:0043564">
    <property type="term" value="C:Ku70:Ku80 complex"/>
    <property type="evidence" value="ECO:0007669"/>
    <property type="project" value="InterPro"/>
</dbReference>
<keyword evidence="11" id="KW-0233">DNA recombination</keyword>
<proteinExistence type="inferred from homology"/>
<dbReference type="AlphaFoldDB" id="A0A6G0X8E9"/>
<dbReference type="PROSITE" id="PS50234">
    <property type="entry name" value="VWFA"/>
    <property type="match status" value="1"/>
</dbReference>
<organism evidence="16 17">
    <name type="scientific">Aphanomyces euteiches</name>
    <dbReference type="NCBI Taxonomy" id="100861"/>
    <lineage>
        <taxon>Eukaryota</taxon>
        <taxon>Sar</taxon>
        <taxon>Stramenopiles</taxon>
        <taxon>Oomycota</taxon>
        <taxon>Saprolegniomycetes</taxon>
        <taxon>Saprolegniales</taxon>
        <taxon>Verrucalvaceae</taxon>
        <taxon>Aphanomyces</taxon>
    </lineage>
</organism>
<comment type="similarity">
    <text evidence="3">Belongs to the ku80 family.</text>
</comment>
<dbReference type="GO" id="GO:0003690">
    <property type="term" value="F:double-stranded DNA binding"/>
    <property type="evidence" value="ECO:0007669"/>
    <property type="project" value="TreeGrafter"/>
</dbReference>
<protein>
    <recommendedName>
        <fullName evidence="15">VWFA domain-containing protein</fullName>
    </recommendedName>
</protein>
<dbReference type="GO" id="GO:0005524">
    <property type="term" value="F:ATP binding"/>
    <property type="evidence" value="ECO:0007669"/>
    <property type="project" value="UniProtKB-KW"/>
</dbReference>
<keyword evidence="4" id="KW-0158">Chromosome</keyword>
<dbReference type="EMBL" id="VJMJ01000089">
    <property type="protein sequence ID" value="KAF0736321.1"/>
    <property type="molecule type" value="Genomic_DNA"/>
</dbReference>
<evidence type="ECO:0000313" key="16">
    <source>
        <dbReference type="EMBL" id="KAF0736321.1"/>
    </source>
</evidence>